<dbReference type="GO" id="GO:0000124">
    <property type="term" value="C:SAGA complex"/>
    <property type="evidence" value="ECO:0000318"/>
    <property type="project" value="GO_Central"/>
</dbReference>
<dbReference type="GO" id="GO:0006357">
    <property type="term" value="P:regulation of transcription by RNA polymerase II"/>
    <property type="evidence" value="ECO:0000318"/>
    <property type="project" value="GO_Central"/>
</dbReference>
<dbReference type="PANTHER" id="PTHR13526">
    <property type="entry name" value="TRANSCRIPTION FACTOR SPT20 HOMOLOG"/>
    <property type="match status" value="1"/>
</dbReference>
<accession>A0A8I6XJ24</accession>
<feature type="compositionally biased region" description="Polar residues" evidence="1">
    <location>
        <begin position="959"/>
        <end position="971"/>
    </location>
</feature>
<feature type="compositionally biased region" description="Basic and acidic residues" evidence="1">
    <location>
        <begin position="1220"/>
        <end position="1229"/>
    </location>
</feature>
<dbReference type="Gramene" id="HORVU.MOREX.r2.3HG0183720.1">
    <property type="protein sequence ID" value="HORVU.MOREX.r2.3HG0183720.1"/>
    <property type="gene ID" value="HORVU.MOREX.r2.3HG0183720"/>
</dbReference>
<feature type="region of interest" description="Disordered" evidence="1">
    <location>
        <begin position="1"/>
        <end position="60"/>
    </location>
</feature>
<dbReference type="Gramene" id="HORVU.MOREX.r3.3HG0220910.1">
    <property type="protein sequence ID" value="HORVU.MOREX.r3.3HG0220910.1"/>
    <property type="gene ID" value="HORVU.MOREX.r3.3HG0220910"/>
</dbReference>
<dbReference type="GO" id="GO:0003712">
    <property type="term" value="F:transcription coregulator activity"/>
    <property type="evidence" value="ECO:0000318"/>
    <property type="project" value="GO_Central"/>
</dbReference>
<evidence type="ECO:0000259" key="2">
    <source>
        <dbReference type="Pfam" id="PF12090"/>
    </source>
</evidence>
<dbReference type="PANTHER" id="PTHR13526:SF20">
    <property type="entry name" value="OS01G0117800 PROTEIN"/>
    <property type="match status" value="1"/>
</dbReference>
<feature type="region of interest" description="Disordered" evidence="1">
    <location>
        <begin position="1073"/>
        <end position="1179"/>
    </location>
</feature>
<evidence type="ECO:0000256" key="1">
    <source>
        <dbReference type="SAM" id="MobiDB-lite"/>
    </source>
</evidence>
<keyword evidence="4" id="KW-1185">Reference proteome</keyword>
<reference evidence="3" key="2">
    <citation type="submission" date="2020-10" db="EMBL/GenBank/DDBJ databases">
        <authorList>
            <person name="Scholz U."/>
            <person name="Mascher M."/>
            <person name="Fiebig A."/>
        </authorList>
    </citation>
    <scope>NUCLEOTIDE SEQUENCE [LARGE SCALE GENOMIC DNA]</scope>
    <source>
        <strain evidence="3">cv. Morex</strain>
    </source>
</reference>
<feature type="region of interest" description="Disordered" evidence="1">
    <location>
        <begin position="391"/>
        <end position="413"/>
    </location>
</feature>
<feature type="compositionally biased region" description="Basic residues" evidence="1">
    <location>
        <begin position="1242"/>
        <end position="1256"/>
    </location>
</feature>
<dbReference type="Pfam" id="PF12090">
    <property type="entry name" value="Spt20_SEP"/>
    <property type="match status" value="1"/>
</dbReference>
<feature type="region of interest" description="Disordered" evidence="1">
    <location>
        <begin position="1192"/>
        <end position="1258"/>
    </location>
</feature>
<evidence type="ECO:0000313" key="3">
    <source>
        <dbReference type="EnsemblPlants" id="HORVU.MOREX.r3.3HG0220910.1"/>
    </source>
</evidence>
<proteinExistence type="predicted"/>
<feature type="compositionally biased region" description="Low complexity" evidence="1">
    <location>
        <begin position="981"/>
        <end position="990"/>
    </location>
</feature>
<protein>
    <recommendedName>
        <fullName evidence="2">Spt20-like SEP domain-containing protein</fullName>
    </recommendedName>
</protein>
<name>A0A8I6XJ24_HORVV</name>
<dbReference type="Proteomes" id="UP000011116">
    <property type="component" value="Chromosome 3H"/>
</dbReference>
<organism evidence="3 4">
    <name type="scientific">Hordeum vulgare subsp. vulgare</name>
    <name type="common">Domesticated barley</name>
    <dbReference type="NCBI Taxonomy" id="112509"/>
    <lineage>
        <taxon>Eukaryota</taxon>
        <taxon>Viridiplantae</taxon>
        <taxon>Streptophyta</taxon>
        <taxon>Embryophyta</taxon>
        <taxon>Tracheophyta</taxon>
        <taxon>Spermatophyta</taxon>
        <taxon>Magnoliopsida</taxon>
        <taxon>Liliopsida</taxon>
        <taxon>Poales</taxon>
        <taxon>Poaceae</taxon>
        <taxon>BOP clade</taxon>
        <taxon>Pooideae</taxon>
        <taxon>Triticodae</taxon>
        <taxon>Triticeae</taxon>
        <taxon>Hordeinae</taxon>
        <taxon>Hordeum</taxon>
    </lineage>
</organism>
<feature type="compositionally biased region" description="Polar residues" evidence="1">
    <location>
        <begin position="590"/>
        <end position="604"/>
    </location>
</feature>
<sequence length="1329" mass="146358">MVVSFKLHRRGRRFYPPPPPASAPAADAPDAPPKPPREAAAARPGLGGADRSSARGADPADSGLEASFALNLFPDGYSVGGLDKGMLVFLIGDDPEKKPYTRASRALLSDIEYGCLPKDILHGIPCKFQNGVVVCEVRDYRSFLSNGDDSSEYDFPIMNRIALRLGTECVVNDLSLIADASWTYHEQLIAESTIINSLQPMLNLDPKPCLEKLCNSVKKIDLGLHNGRWRMKETSLLNSSPGPPEKRKPEECDGWEGAAVCIENSALEVLPSGILSCSPVNCPSPPQVNSAKSTVVSDPEDTTQCSSTIINSSAFCDREQSASSTPASDNFLQNHDQQADLAIVKVDHKKGPLQPETVLPQKRKECSNLVHERRFSDKSARLSFQSSNDQFQKSAGASNKGLMLGSPKEPSVEDMVDQTIGNKDMEVHQHKSFSTPSLNIKDPFSEKFAEKVNQGSRKELPVEVMVDQTMGKKDMRLQEQKPFSVIPTNHPFPSFNRNDPCLEQFPEKVKLGSGKELPVEVKLEQAIGRGKENEPLSILPTTLPQSSLIKNSLHVEKIPEKVHSSHTTMRESHLVSFVDVGNHGGELKDSSVTSVTSCNASSGNADAKPHEDKASMEPQPTTSKIKVSGTSTISLNQQINFEGNGQKQADILVRRSCEDRSSIEPGVTDGTSSQSGISPDIELCIGYPLYNIEPNIEKILSEVILTTQRHAPDGNADKIDGVETLTQLNSCLPSCIVRYESAEGSPYTREETISCCLTRRMKHTRNIRSFVFHCVQYFCGGIVDQSHYILCLLESESPEDHQIAVEMISGDERFHIATLPTSDQAKKFVDQFILLMKRDGYTLCNSTVCNGFSEPTQQSADVSQPGYLTGEHSQYQEFSPSVAKSIVINECKDTGFASEKRLPDVHANARQQGSQQWGLPDVHAAVLHQGSRQWGLPDVHANAQPEGSQQWGMRDAHRNASQHGSRHQQWGQPYAHTNVPQQGGNQQWGQPYAHTNVPQHKSNQQWGQPYAHANVAQQGSNQQWEQPYAHANVAQQGSNNQQWGQPYAQANVAQQGSNNQQWGQPYAQANVPQQGSYQQWGQPHPHTHANVPRQGGNQQRGQTYAHANVRLKGSKQQRGMPDAHANLRHQGKQQWSLPDDHSTNAMHQGSQQQWVQPEKQPSASANVGTPHFSNPGYPAEQQYSNRVFQQDQRWPPFSGGTCSTNQHQHQHHHYPQSRQDTPRGSDERYAATTSMGAGSYGQRHHQAPHRQKRGGRRTYPWGFQDSSRQVQINNLPPMQAGRSVVLSTLRPAGGTQTSSPTTGSDGCVTSTFLACPSGYDQHPPPHGIC</sequence>
<reference evidence="3" key="3">
    <citation type="submission" date="2022-01" db="UniProtKB">
        <authorList>
            <consortium name="EnsemblPlants"/>
        </authorList>
    </citation>
    <scope>IDENTIFICATION</scope>
    <source>
        <strain evidence="3">subsp. vulgare</strain>
    </source>
</reference>
<feature type="compositionally biased region" description="Polar residues" evidence="1">
    <location>
        <begin position="1143"/>
        <end position="1167"/>
    </location>
</feature>
<feature type="compositionally biased region" description="Polar residues" evidence="1">
    <location>
        <begin position="996"/>
        <end position="1005"/>
    </location>
</feature>
<feature type="compositionally biased region" description="Basic residues" evidence="1">
    <location>
        <begin position="1"/>
        <end position="13"/>
    </location>
</feature>
<reference evidence="4" key="1">
    <citation type="journal article" date="2012" name="Nature">
        <title>A physical, genetic and functional sequence assembly of the barley genome.</title>
        <authorList>
            <consortium name="The International Barley Genome Sequencing Consortium"/>
            <person name="Mayer K.F."/>
            <person name="Waugh R."/>
            <person name="Brown J.W."/>
            <person name="Schulman A."/>
            <person name="Langridge P."/>
            <person name="Platzer M."/>
            <person name="Fincher G.B."/>
            <person name="Muehlbauer G.J."/>
            <person name="Sato K."/>
            <person name="Close T.J."/>
            <person name="Wise R.P."/>
            <person name="Stein N."/>
        </authorList>
    </citation>
    <scope>NUCLEOTIDE SEQUENCE [LARGE SCALE GENOMIC DNA]</scope>
    <source>
        <strain evidence="4">cv. Morex</strain>
    </source>
</reference>
<dbReference type="InterPro" id="IPR046468">
    <property type="entry name" value="Spt20-like_SEP"/>
</dbReference>
<feature type="region of interest" description="Disordered" evidence="1">
    <location>
        <begin position="588"/>
        <end position="625"/>
    </location>
</feature>
<dbReference type="InterPro" id="IPR021950">
    <property type="entry name" value="Spt20"/>
</dbReference>
<evidence type="ECO:0000313" key="4">
    <source>
        <dbReference type="Proteomes" id="UP000011116"/>
    </source>
</evidence>
<feature type="domain" description="Spt20-like SEP" evidence="2">
    <location>
        <begin position="65"/>
        <end position="212"/>
    </location>
</feature>
<dbReference type="EnsemblPlants" id="HORVU.MOREX.r3.3HG0220910.1">
    <property type="protein sequence ID" value="HORVU.MOREX.r3.3HG0220910.1"/>
    <property type="gene ID" value="HORVU.MOREX.r3.3HG0220910"/>
</dbReference>
<feature type="region of interest" description="Disordered" evidence="1">
    <location>
        <begin position="936"/>
        <end position="1005"/>
    </location>
</feature>